<dbReference type="RefSeq" id="WP_121625796.1">
    <property type="nucleotide sequence ID" value="NZ_JARMRZ010000014.1"/>
</dbReference>
<proteinExistence type="predicted"/>
<dbReference type="Proteomes" id="UP000266922">
    <property type="component" value="Unassembled WGS sequence"/>
</dbReference>
<evidence type="ECO:0008006" key="3">
    <source>
        <dbReference type="Google" id="ProtNLM"/>
    </source>
</evidence>
<dbReference type="OrthoDB" id="41445at2"/>
<organism evidence="1 2">
    <name type="scientific">Geobacillus stearothermophilus</name>
    <name type="common">Bacillus stearothermophilus</name>
    <dbReference type="NCBI Taxonomy" id="1422"/>
    <lineage>
        <taxon>Bacteria</taxon>
        <taxon>Bacillati</taxon>
        <taxon>Bacillota</taxon>
        <taxon>Bacilli</taxon>
        <taxon>Bacillales</taxon>
        <taxon>Anoxybacillaceae</taxon>
        <taxon>Geobacillus</taxon>
    </lineage>
</organism>
<protein>
    <recommendedName>
        <fullName evidence="3">Wall-associated protein</fullName>
    </recommendedName>
</protein>
<name>A0A3L7BZN6_GEOSE</name>
<evidence type="ECO:0000313" key="1">
    <source>
        <dbReference type="EMBL" id="RLQ12903.1"/>
    </source>
</evidence>
<dbReference type="InterPro" id="IPR031325">
    <property type="entry name" value="RHS_repeat"/>
</dbReference>
<evidence type="ECO:0000313" key="2">
    <source>
        <dbReference type="Proteomes" id="UP000266922"/>
    </source>
</evidence>
<dbReference type="InterPro" id="IPR006530">
    <property type="entry name" value="YD"/>
</dbReference>
<dbReference type="AlphaFoldDB" id="A0A3L7BZN6"/>
<accession>A0A3L7BZN6</accession>
<sequence>MTKGGATYYYHLNGHGDVVALTDASGNVVVQYEYDAWGNIVNRRAGIGGSPGNPYTLGA</sequence>
<dbReference type="EMBL" id="RCTJ01000099">
    <property type="protein sequence ID" value="RLQ12903.1"/>
    <property type="molecule type" value="Genomic_DNA"/>
</dbReference>
<gene>
    <name evidence="1" type="ORF">D9548_14970</name>
</gene>
<comment type="caution">
    <text evidence="1">The sequence shown here is derived from an EMBL/GenBank/DDBJ whole genome shotgun (WGS) entry which is preliminary data.</text>
</comment>
<reference evidence="1 2" key="1">
    <citation type="submission" date="2018-10" db="EMBL/GenBank/DDBJ databases">
        <title>Geobacillus stearothermophilus in processing lines of powdered infant formula.</title>
        <authorList>
            <person name="Rhee M.S."/>
            <person name="Choi I.-G."/>
            <person name="Cho T.J."/>
            <person name="Park B."/>
        </authorList>
    </citation>
    <scope>NUCLEOTIDE SEQUENCE [LARGE SCALE GENOMIC DNA]</scope>
    <source>
        <strain evidence="1 2">FHS-PPGT130</strain>
    </source>
</reference>
<dbReference type="NCBIfam" id="TIGR01643">
    <property type="entry name" value="YD_repeat_2x"/>
    <property type="match status" value="1"/>
</dbReference>
<dbReference type="GeneID" id="90824493"/>
<dbReference type="Gene3D" id="2.180.10.10">
    <property type="entry name" value="RHS repeat-associated core"/>
    <property type="match status" value="1"/>
</dbReference>
<dbReference type="Pfam" id="PF05593">
    <property type="entry name" value="RHS_repeat"/>
    <property type="match status" value="1"/>
</dbReference>